<dbReference type="AlphaFoldDB" id="A0AAV4GWR9"/>
<proteinExistence type="predicted"/>
<keyword evidence="2" id="KW-1185">Reference proteome</keyword>
<organism evidence="1 2">
    <name type="scientific">Elysia marginata</name>
    <dbReference type="NCBI Taxonomy" id="1093978"/>
    <lineage>
        <taxon>Eukaryota</taxon>
        <taxon>Metazoa</taxon>
        <taxon>Spiralia</taxon>
        <taxon>Lophotrochozoa</taxon>
        <taxon>Mollusca</taxon>
        <taxon>Gastropoda</taxon>
        <taxon>Heterobranchia</taxon>
        <taxon>Euthyneura</taxon>
        <taxon>Panpulmonata</taxon>
        <taxon>Sacoglossa</taxon>
        <taxon>Placobranchoidea</taxon>
        <taxon>Plakobranchidae</taxon>
        <taxon>Elysia</taxon>
    </lineage>
</organism>
<sequence length="168" mass="18598">MSPPFIINPSDLRLDLSGCLTFIINPSDLRLDLPGCPTFIINSNDLRLDLPGCLTFWSRSRSAVTVVAEAEIDGLRQQQQHNKEKCVTRDLGLVWCSGEFLLGLREVTETASPESVAFGRAERLRGEGGGYCSHDNNSAREERREAEVLAIIADVGIREKENRRGGVK</sequence>
<accession>A0AAV4GWR9</accession>
<evidence type="ECO:0000313" key="1">
    <source>
        <dbReference type="EMBL" id="GFR89403.1"/>
    </source>
</evidence>
<evidence type="ECO:0000313" key="2">
    <source>
        <dbReference type="Proteomes" id="UP000762676"/>
    </source>
</evidence>
<gene>
    <name evidence="1" type="ORF">ElyMa_006123400</name>
</gene>
<comment type="caution">
    <text evidence="1">The sequence shown here is derived from an EMBL/GenBank/DDBJ whole genome shotgun (WGS) entry which is preliminary data.</text>
</comment>
<dbReference type="EMBL" id="BMAT01012303">
    <property type="protein sequence ID" value="GFR89403.1"/>
    <property type="molecule type" value="Genomic_DNA"/>
</dbReference>
<protein>
    <submittedName>
        <fullName evidence="1">Uncharacterized protein</fullName>
    </submittedName>
</protein>
<name>A0AAV4GWR9_9GAST</name>
<reference evidence="1 2" key="1">
    <citation type="journal article" date="2021" name="Elife">
        <title>Chloroplast acquisition without the gene transfer in kleptoplastic sea slugs, Plakobranchus ocellatus.</title>
        <authorList>
            <person name="Maeda T."/>
            <person name="Takahashi S."/>
            <person name="Yoshida T."/>
            <person name="Shimamura S."/>
            <person name="Takaki Y."/>
            <person name="Nagai Y."/>
            <person name="Toyoda A."/>
            <person name="Suzuki Y."/>
            <person name="Arimoto A."/>
            <person name="Ishii H."/>
            <person name="Satoh N."/>
            <person name="Nishiyama T."/>
            <person name="Hasebe M."/>
            <person name="Maruyama T."/>
            <person name="Minagawa J."/>
            <person name="Obokata J."/>
            <person name="Shigenobu S."/>
        </authorList>
    </citation>
    <scope>NUCLEOTIDE SEQUENCE [LARGE SCALE GENOMIC DNA]</scope>
</reference>
<dbReference type="Proteomes" id="UP000762676">
    <property type="component" value="Unassembled WGS sequence"/>
</dbReference>